<organism evidence="1 2">
    <name type="scientific">Dichanthelium oligosanthes</name>
    <dbReference type="NCBI Taxonomy" id="888268"/>
    <lineage>
        <taxon>Eukaryota</taxon>
        <taxon>Viridiplantae</taxon>
        <taxon>Streptophyta</taxon>
        <taxon>Embryophyta</taxon>
        <taxon>Tracheophyta</taxon>
        <taxon>Spermatophyta</taxon>
        <taxon>Magnoliopsida</taxon>
        <taxon>Liliopsida</taxon>
        <taxon>Poales</taxon>
        <taxon>Poaceae</taxon>
        <taxon>PACMAD clade</taxon>
        <taxon>Panicoideae</taxon>
        <taxon>Panicodae</taxon>
        <taxon>Paniceae</taxon>
        <taxon>Dichantheliinae</taxon>
        <taxon>Dichanthelium</taxon>
    </lineage>
</organism>
<keyword evidence="2" id="KW-1185">Reference proteome</keyword>
<dbReference type="EMBL" id="LWDX02052120">
    <property type="protein sequence ID" value="OEL19933.1"/>
    <property type="molecule type" value="Genomic_DNA"/>
</dbReference>
<protein>
    <submittedName>
        <fullName evidence="1">Uncharacterized protein</fullName>
    </submittedName>
</protein>
<proteinExistence type="predicted"/>
<comment type="caution">
    <text evidence="1">The sequence shown here is derived from an EMBL/GenBank/DDBJ whole genome shotgun (WGS) entry which is preliminary data.</text>
</comment>
<feature type="non-terminal residue" evidence="1">
    <location>
        <position position="1"/>
    </location>
</feature>
<dbReference type="Proteomes" id="UP000095767">
    <property type="component" value="Unassembled WGS sequence"/>
</dbReference>
<reference evidence="1 2" key="1">
    <citation type="submission" date="2016-09" db="EMBL/GenBank/DDBJ databases">
        <title>The draft genome of Dichanthelium oligosanthes: A C3 panicoid grass species.</title>
        <authorList>
            <person name="Studer A.J."/>
            <person name="Schnable J.C."/>
            <person name="Brutnell T.P."/>
        </authorList>
    </citation>
    <scope>NUCLEOTIDE SEQUENCE [LARGE SCALE GENOMIC DNA]</scope>
    <source>
        <strain evidence="2">cv. Kellogg 1175</strain>
        <tissue evidence="1">Leaf</tissue>
    </source>
</reference>
<accession>A0A1E5V449</accession>
<sequence length="104" mass="11641">LQTCYSGNPLPESASTVTVYDGNARSDIIVSETVKLIELFVPFLSKFVSATKEWKQWPQYHSKMAALKIRSIFLVLLPMILPCKILQSVTTVINNASEPLHMCV</sequence>
<evidence type="ECO:0000313" key="2">
    <source>
        <dbReference type="Proteomes" id="UP000095767"/>
    </source>
</evidence>
<evidence type="ECO:0000313" key="1">
    <source>
        <dbReference type="EMBL" id="OEL19933.1"/>
    </source>
</evidence>
<gene>
    <name evidence="1" type="ORF">BAE44_0019048</name>
</gene>
<dbReference type="AlphaFoldDB" id="A0A1E5V449"/>
<name>A0A1E5V449_9POAL</name>